<dbReference type="CDD" id="cd06259">
    <property type="entry name" value="YdcF-like"/>
    <property type="match status" value="1"/>
</dbReference>
<dbReference type="GO" id="GO:0000270">
    <property type="term" value="P:peptidoglycan metabolic process"/>
    <property type="evidence" value="ECO:0007669"/>
    <property type="project" value="TreeGrafter"/>
</dbReference>
<name>A0A403T718_SALER</name>
<evidence type="ECO:0000259" key="2">
    <source>
        <dbReference type="Pfam" id="PF02698"/>
    </source>
</evidence>
<dbReference type="Gene3D" id="3.40.50.620">
    <property type="entry name" value="HUPs"/>
    <property type="match status" value="1"/>
</dbReference>
<accession>A0A403T718</accession>
<feature type="signal peptide" evidence="1">
    <location>
        <begin position="1"/>
        <end position="21"/>
    </location>
</feature>
<dbReference type="InterPro" id="IPR003848">
    <property type="entry name" value="DUF218"/>
</dbReference>
<feature type="chain" id="PRO_5019518479" evidence="1">
    <location>
        <begin position="22"/>
        <end position="371"/>
    </location>
</feature>
<dbReference type="GO" id="GO:0043164">
    <property type="term" value="P:Gram-negative-bacterium-type cell wall biogenesis"/>
    <property type="evidence" value="ECO:0007669"/>
    <property type="project" value="TreeGrafter"/>
</dbReference>
<dbReference type="InterPro" id="IPR014729">
    <property type="entry name" value="Rossmann-like_a/b/a_fold"/>
</dbReference>
<dbReference type="GO" id="GO:0005886">
    <property type="term" value="C:plasma membrane"/>
    <property type="evidence" value="ECO:0007669"/>
    <property type="project" value="TreeGrafter"/>
</dbReference>
<dbReference type="EMBL" id="RWAH01000042">
    <property type="protein sequence ID" value="MMS79587.1"/>
    <property type="molecule type" value="Genomic_DNA"/>
</dbReference>
<evidence type="ECO:0000256" key="1">
    <source>
        <dbReference type="SAM" id="SignalP"/>
    </source>
</evidence>
<proteinExistence type="predicted"/>
<dbReference type="Pfam" id="PF02698">
    <property type="entry name" value="DUF218"/>
    <property type="match status" value="1"/>
</dbReference>
<dbReference type="AlphaFoldDB" id="A0A403T718"/>
<feature type="domain" description="DUF218" evidence="2">
    <location>
        <begin position="198"/>
        <end position="333"/>
    </location>
</feature>
<evidence type="ECO:0000313" key="3">
    <source>
        <dbReference type="EMBL" id="MMS79587.1"/>
    </source>
</evidence>
<comment type="caution">
    <text evidence="3">The sequence shown here is derived from an EMBL/GenBank/DDBJ whole genome shotgun (WGS) entry which is preliminary data.</text>
</comment>
<dbReference type="InterPro" id="IPR051599">
    <property type="entry name" value="Cell_Envelope_Assoc"/>
</dbReference>
<sequence>MNKKKVFLLPVLLLTIQSALAAHANYENKDFPLSQCDKITSSAEKTHCFTNYAISHHYFYWSNTTYGVNSWGPVEEGFAAAYKEAPDNVNIANSYAASIVRLGKKHLSQGIEQYKANFAKFGDFRSGFLAYSLIRASAKTPEEHKNAAPDIYQQLEKHYPVETQKYTSILNSVDSILQDKSAINFNIPKIEKPGRYYAIVVFGYQLDKQGNPQAPLKGIMDTALRVAKAYPESKIIVTGGVPRNNRIEAEVMSEFFTAHGINKSRIIPEVLSYDTVQNVDYSAMIMRNFNIHDATIITRAAHMRRATALMKNALQLYVPWSVSVTSVAWKDPKFKTEEEAQKPPKLGSGDYKSTYRDVLRLYMQEYPGFAD</sequence>
<reference evidence="3" key="1">
    <citation type="submission" date="2018-10" db="EMBL/GenBank/DDBJ databases">
        <authorList>
            <consortium name="PulseNet: The National Subtyping Network for Foodborne Disease Surveillance"/>
            <person name="Tarr C.L."/>
            <person name="Trees E."/>
            <person name="Katz L.S."/>
            <person name="Carleton-Romer H.A."/>
            <person name="Stroika S."/>
            <person name="Kucerova Z."/>
            <person name="Roache K.F."/>
            <person name="Sabol A.L."/>
            <person name="Besser J."/>
            <person name="Gerner-Smidt P."/>
        </authorList>
    </citation>
    <scope>NUCLEOTIDE SEQUENCE [LARGE SCALE GENOMIC DNA]</scope>
    <source>
        <strain evidence="3">PNUSAS052121</strain>
    </source>
</reference>
<dbReference type="PANTHER" id="PTHR30336">
    <property type="entry name" value="INNER MEMBRANE PROTEIN, PROBABLE PERMEASE"/>
    <property type="match status" value="1"/>
</dbReference>
<organism evidence="3">
    <name type="scientific">Salmonella enterica</name>
    <name type="common">Salmonella choleraesuis</name>
    <dbReference type="NCBI Taxonomy" id="28901"/>
    <lineage>
        <taxon>Bacteria</taxon>
        <taxon>Pseudomonadati</taxon>
        <taxon>Pseudomonadota</taxon>
        <taxon>Gammaproteobacteria</taxon>
        <taxon>Enterobacterales</taxon>
        <taxon>Enterobacteriaceae</taxon>
        <taxon>Salmonella</taxon>
    </lineage>
</organism>
<dbReference type="Proteomes" id="UP000839526">
    <property type="component" value="Unassembled WGS sequence"/>
</dbReference>
<dbReference type="PANTHER" id="PTHR30336:SF4">
    <property type="entry name" value="ENVELOPE BIOGENESIS FACTOR ELYC"/>
    <property type="match status" value="1"/>
</dbReference>
<keyword evidence="1" id="KW-0732">Signal</keyword>
<gene>
    <name evidence="3" type="ORF">D9O31_24610</name>
</gene>
<protein>
    <submittedName>
        <fullName evidence="3">YdcF family protein</fullName>
    </submittedName>
</protein>